<comment type="similarity">
    <text evidence="1">Belongs to the UPF0235 family.</text>
</comment>
<dbReference type="SMART" id="SM01152">
    <property type="entry name" value="DUF167"/>
    <property type="match status" value="1"/>
</dbReference>
<organism evidence="2 3">
    <name type="scientific">Candidatus Yanofskybacteria bacterium RIFCSPHIGHO2_01_FULL_44_22</name>
    <dbReference type="NCBI Taxonomy" id="1802669"/>
    <lineage>
        <taxon>Bacteria</taxon>
        <taxon>Candidatus Yanofskyibacteriota</taxon>
    </lineage>
</organism>
<comment type="caution">
    <text evidence="2">The sequence shown here is derived from an EMBL/GenBank/DDBJ whole genome shotgun (WGS) entry which is preliminary data.</text>
</comment>
<evidence type="ECO:0000256" key="1">
    <source>
        <dbReference type="ARBA" id="ARBA00010364"/>
    </source>
</evidence>
<dbReference type="SUPFAM" id="SSF69786">
    <property type="entry name" value="YggU-like"/>
    <property type="match status" value="1"/>
</dbReference>
<evidence type="ECO:0000313" key="3">
    <source>
        <dbReference type="Proteomes" id="UP000177419"/>
    </source>
</evidence>
<accession>A0A1F8EXV4</accession>
<proteinExistence type="inferred from homology"/>
<dbReference type="GO" id="GO:0005737">
    <property type="term" value="C:cytoplasm"/>
    <property type="evidence" value="ECO:0007669"/>
    <property type="project" value="TreeGrafter"/>
</dbReference>
<dbReference type="NCBIfam" id="TIGR00251">
    <property type="entry name" value="DUF167 family protein"/>
    <property type="match status" value="1"/>
</dbReference>
<sequence length="72" mass="8080">MKIVVKAKPNSFEEKVEKVDESNFIVSVKEPPVKGLANRAIIKALSDFFGIHPARIKIISGFTSRQKIIELK</sequence>
<dbReference type="PANTHER" id="PTHR13420:SF7">
    <property type="entry name" value="UPF0235 PROTEIN C15ORF40"/>
    <property type="match status" value="1"/>
</dbReference>
<dbReference type="EMBL" id="MGJJ01000009">
    <property type="protein sequence ID" value="OGN05693.1"/>
    <property type="molecule type" value="Genomic_DNA"/>
</dbReference>
<reference evidence="2 3" key="1">
    <citation type="journal article" date="2016" name="Nat. Commun.">
        <title>Thousands of microbial genomes shed light on interconnected biogeochemical processes in an aquifer system.</title>
        <authorList>
            <person name="Anantharaman K."/>
            <person name="Brown C.T."/>
            <person name="Hug L.A."/>
            <person name="Sharon I."/>
            <person name="Castelle C.J."/>
            <person name="Probst A.J."/>
            <person name="Thomas B.C."/>
            <person name="Singh A."/>
            <person name="Wilkins M.J."/>
            <person name="Karaoz U."/>
            <person name="Brodie E.L."/>
            <person name="Williams K.H."/>
            <person name="Hubbard S.S."/>
            <person name="Banfield J.F."/>
        </authorList>
    </citation>
    <scope>NUCLEOTIDE SEQUENCE [LARGE SCALE GENOMIC DNA]</scope>
</reference>
<gene>
    <name evidence="2" type="ORF">A2746_00535</name>
</gene>
<dbReference type="InterPro" id="IPR036591">
    <property type="entry name" value="YggU-like_sf"/>
</dbReference>
<dbReference type="Gene3D" id="3.30.1200.10">
    <property type="entry name" value="YggU-like"/>
    <property type="match status" value="1"/>
</dbReference>
<dbReference type="Proteomes" id="UP000177419">
    <property type="component" value="Unassembled WGS sequence"/>
</dbReference>
<dbReference type="STRING" id="1802669.A2746_00535"/>
<protein>
    <submittedName>
        <fullName evidence="2">Uncharacterized protein</fullName>
    </submittedName>
</protein>
<dbReference type="AlphaFoldDB" id="A0A1F8EXV4"/>
<evidence type="ECO:0000313" key="2">
    <source>
        <dbReference type="EMBL" id="OGN05693.1"/>
    </source>
</evidence>
<name>A0A1F8EXV4_9BACT</name>
<dbReference type="InterPro" id="IPR003746">
    <property type="entry name" value="DUF167"/>
</dbReference>
<dbReference type="PANTHER" id="PTHR13420">
    <property type="entry name" value="UPF0235 PROTEIN C15ORF40"/>
    <property type="match status" value="1"/>
</dbReference>
<dbReference type="Pfam" id="PF02594">
    <property type="entry name" value="DUF167"/>
    <property type="match status" value="1"/>
</dbReference>